<evidence type="ECO:0000256" key="6">
    <source>
        <dbReference type="SAM" id="Phobius"/>
    </source>
</evidence>
<feature type="transmembrane region" description="Helical" evidence="6">
    <location>
        <begin position="111"/>
        <end position="129"/>
    </location>
</feature>
<dbReference type="EMBL" id="JACDQQ010002110">
    <property type="protein sequence ID" value="MBA0087647.1"/>
    <property type="molecule type" value="Genomic_DNA"/>
</dbReference>
<dbReference type="Gene3D" id="1.10.3730.20">
    <property type="match status" value="1"/>
</dbReference>
<dbReference type="Proteomes" id="UP000567293">
    <property type="component" value="Unassembled WGS sequence"/>
</dbReference>
<protein>
    <recommendedName>
        <fullName evidence="9">EamA domain-containing protein</fullName>
    </recommendedName>
</protein>
<dbReference type="PANTHER" id="PTHR30561:SF9">
    <property type="entry name" value="4-AMINO-4-DEOXY-L-ARABINOSE-PHOSPHOUNDECAPRENOL FLIPPASE SUBUNIT ARNF-RELATED"/>
    <property type="match status" value="1"/>
</dbReference>
<feature type="transmembrane region" description="Helical" evidence="6">
    <location>
        <begin position="84"/>
        <end position="105"/>
    </location>
</feature>
<sequence>MRTAATTLEAPNKARARRQALALVFGCTILGAAAQILMKTGANHTAQAGVMAMIVSLPLLAGYALYGLSTLLLVLALREGELSLLYPVIALTYVWVTVLSVVIFHDRLNPFKLIGIVIVVTGVAVLGGARE</sequence>
<organism evidence="7 8">
    <name type="scientific">Candidatus Acidiferrum panamense</name>
    <dbReference type="NCBI Taxonomy" id="2741543"/>
    <lineage>
        <taxon>Bacteria</taxon>
        <taxon>Pseudomonadati</taxon>
        <taxon>Acidobacteriota</taxon>
        <taxon>Terriglobia</taxon>
        <taxon>Candidatus Acidiferrales</taxon>
        <taxon>Candidatus Acidiferrum</taxon>
    </lineage>
</organism>
<evidence type="ECO:0000256" key="1">
    <source>
        <dbReference type="ARBA" id="ARBA00004651"/>
    </source>
</evidence>
<comment type="caution">
    <text evidence="7">The sequence shown here is derived from an EMBL/GenBank/DDBJ whole genome shotgun (WGS) entry which is preliminary data.</text>
</comment>
<keyword evidence="4 6" id="KW-1133">Transmembrane helix</keyword>
<evidence type="ECO:0000256" key="2">
    <source>
        <dbReference type="ARBA" id="ARBA00022475"/>
    </source>
</evidence>
<reference evidence="7" key="1">
    <citation type="submission" date="2020-06" db="EMBL/GenBank/DDBJ databases">
        <title>Legume-microbial interactions unlock mineral nutrients during tropical forest succession.</title>
        <authorList>
            <person name="Epihov D.Z."/>
        </authorList>
    </citation>
    <scope>NUCLEOTIDE SEQUENCE [LARGE SCALE GENOMIC DNA]</scope>
    <source>
        <strain evidence="7">Pan2503</strain>
    </source>
</reference>
<keyword evidence="3 6" id="KW-0812">Transmembrane</keyword>
<evidence type="ECO:0000313" key="8">
    <source>
        <dbReference type="Proteomes" id="UP000567293"/>
    </source>
</evidence>
<dbReference type="InterPro" id="IPR037185">
    <property type="entry name" value="EmrE-like"/>
</dbReference>
<dbReference type="PANTHER" id="PTHR30561">
    <property type="entry name" value="SMR FAMILY PROTON-DEPENDENT DRUG EFFLUX TRANSPORTER SUGE"/>
    <property type="match status" value="1"/>
</dbReference>
<evidence type="ECO:0000256" key="4">
    <source>
        <dbReference type="ARBA" id="ARBA00022989"/>
    </source>
</evidence>
<evidence type="ECO:0000256" key="3">
    <source>
        <dbReference type="ARBA" id="ARBA00022692"/>
    </source>
</evidence>
<keyword evidence="8" id="KW-1185">Reference proteome</keyword>
<name>A0A7V8SZF9_9BACT</name>
<gene>
    <name evidence="7" type="ORF">HRJ53_21900</name>
</gene>
<evidence type="ECO:0000313" key="7">
    <source>
        <dbReference type="EMBL" id="MBA0087647.1"/>
    </source>
</evidence>
<comment type="subcellular location">
    <subcellularLocation>
        <location evidence="1">Cell membrane</location>
        <topology evidence="1">Multi-pass membrane protein</topology>
    </subcellularLocation>
</comment>
<dbReference type="GO" id="GO:0022857">
    <property type="term" value="F:transmembrane transporter activity"/>
    <property type="evidence" value="ECO:0007669"/>
    <property type="project" value="InterPro"/>
</dbReference>
<dbReference type="InterPro" id="IPR000390">
    <property type="entry name" value="Small_drug/metabolite_transptr"/>
</dbReference>
<evidence type="ECO:0008006" key="9">
    <source>
        <dbReference type="Google" id="ProtNLM"/>
    </source>
</evidence>
<accession>A0A7V8SZF9</accession>
<feature type="transmembrane region" description="Helical" evidence="6">
    <location>
        <begin position="50"/>
        <end position="77"/>
    </location>
</feature>
<feature type="transmembrane region" description="Helical" evidence="6">
    <location>
        <begin position="20"/>
        <end position="38"/>
    </location>
</feature>
<proteinExistence type="predicted"/>
<keyword evidence="5 6" id="KW-0472">Membrane</keyword>
<keyword evidence="2" id="KW-1003">Cell membrane</keyword>
<dbReference type="GO" id="GO:0005886">
    <property type="term" value="C:plasma membrane"/>
    <property type="evidence" value="ECO:0007669"/>
    <property type="project" value="UniProtKB-SubCell"/>
</dbReference>
<dbReference type="SUPFAM" id="SSF103481">
    <property type="entry name" value="Multidrug resistance efflux transporter EmrE"/>
    <property type="match status" value="1"/>
</dbReference>
<dbReference type="AlphaFoldDB" id="A0A7V8SZF9"/>
<evidence type="ECO:0000256" key="5">
    <source>
        <dbReference type="ARBA" id="ARBA00023136"/>
    </source>
</evidence>